<name>A0A4Z0QEZ7_9BACT</name>
<gene>
    <name evidence="1" type="ORF">E5K02_02345</name>
</gene>
<sequence length="102" mass="11233">MGKELRLSGQNFNPEAALQFVQRRFRVVQHEASQLGLSLPITQESSAFSGSLAAWPPVIVAVEADGFYYCDNLSNAPVAALIFKQLCEFMLTTNEVIQVAEL</sequence>
<organism evidence="1 2">
    <name type="scientific">Hymenobacter metallicola</name>
    <dbReference type="NCBI Taxonomy" id="2563114"/>
    <lineage>
        <taxon>Bacteria</taxon>
        <taxon>Pseudomonadati</taxon>
        <taxon>Bacteroidota</taxon>
        <taxon>Cytophagia</taxon>
        <taxon>Cytophagales</taxon>
        <taxon>Hymenobacteraceae</taxon>
        <taxon>Hymenobacter</taxon>
    </lineage>
</organism>
<evidence type="ECO:0000313" key="2">
    <source>
        <dbReference type="Proteomes" id="UP000298471"/>
    </source>
</evidence>
<dbReference type="RefSeq" id="WP_135391696.1">
    <property type="nucleotide sequence ID" value="NZ_SRMB01000001.1"/>
</dbReference>
<proteinExistence type="predicted"/>
<dbReference type="OrthoDB" id="9852402at2"/>
<reference evidence="1 2" key="1">
    <citation type="submission" date="2019-04" db="EMBL/GenBank/DDBJ databases">
        <authorList>
            <person name="Feng G."/>
            <person name="Zhang J."/>
            <person name="Zhu H."/>
        </authorList>
    </citation>
    <scope>NUCLEOTIDE SEQUENCE [LARGE SCALE GENOMIC DNA]</scope>
    <source>
        <strain evidence="1 2">9PBR-1</strain>
    </source>
</reference>
<evidence type="ECO:0000313" key="1">
    <source>
        <dbReference type="EMBL" id="TGE28325.1"/>
    </source>
</evidence>
<dbReference type="AlphaFoldDB" id="A0A4Z0QEZ7"/>
<accession>A0A4Z0QEZ7</accession>
<protein>
    <submittedName>
        <fullName evidence="1">Uncharacterized protein</fullName>
    </submittedName>
</protein>
<dbReference type="Proteomes" id="UP000298471">
    <property type="component" value="Unassembled WGS sequence"/>
</dbReference>
<comment type="caution">
    <text evidence="1">The sequence shown here is derived from an EMBL/GenBank/DDBJ whole genome shotgun (WGS) entry which is preliminary data.</text>
</comment>
<dbReference type="EMBL" id="SRMB01000001">
    <property type="protein sequence ID" value="TGE28325.1"/>
    <property type="molecule type" value="Genomic_DNA"/>
</dbReference>
<keyword evidence="2" id="KW-1185">Reference proteome</keyword>